<keyword evidence="4" id="KW-1133">Transmembrane helix</keyword>
<proteinExistence type="inferred from homology"/>
<accession>A0A841G6Q1</accession>
<evidence type="ECO:0000256" key="5">
    <source>
        <dbReference type="ARBA" id="ARBA00023136"/>
    </source>
</evidence>
<dbReference type="Proteomes" id="UP000585721">
    <property type="component" value="Unassembled WGS sequence"/>
</dbReference>
<keyword evidence="3" id="KW-0812">Transmembrane</keyword>
<dbReference type="InterPro" id="IPR007156">
    <property type="entry name" value="MamQ_LemA"/>
</dbReference>
<evidence type="ECO:0000313" key="6">
    <source>
        <dbReference type="EMBL" id="MBB6054588.1"/>
    </source>
</evidence>
<comment type="caution">
    <text evidence="6">The sequence shown here is derived from an EMBL/GenBank/DDBJ whole genome shotgun (WGS) entry which is preliminary data.</text>
</comment>
<evidence type="ECO:0000256" key="2">
    <source>
        <dbReference type="ARBA" id="ARBA00008854"/>
    </source>
</evidence>
<name>A0A841G6Q1_9GAMM</name>
<comment type="subcellular location">
    <subcellularLocation>
        <location evidence="1">Membrane</location>
        <topology evidence="1">Single-pass membrane protein</topology>
    </subcellularLocation>
</comment>
<dbReference type="PANTHER" id="PTHR34478:SF1">
    <property type="entry name" value="PROTEIN LEMA"/>
    <property type="match status" value="1"/>
</dbReference>
<sequence length="198" mass="21874">MMIGLLVVLGVLLLAVFWLVSIYNQLVTLKGRYQNAFAQIEVQLKRRYDLIPNLVETAKGYLQHESKTLTAVTEARNAALAGLKAATAAPGNPAAMQQLAAAEHQLHGALQGLSVQIEAYPELKANENMLQLSEELTATENRVAFARQGFNDSVTAYNIYRQQFPNSLVANRFGHASDASLLEIENPEEYRQTPKVSF</sequence>
<evidence type="ECO:0000256" key="4">
    <source>
        <dbReference type="ARBA" id="ARBA00022989"/>
    </source>
</evidence>
<organism evidence="6 7">
    <name type="scientific">Tolumonas osonensis</name>
    <dbReference type="NCBI Taxonomy" id="675874"/>
    <lineage>
        <taxon>Bacteria</taxon>
        <taxon>Pseudomonadati</taxon>
        <taxon>Pseudomonadota</taxon>
        <taxon>Gammaproteobacteria</taxon>
        <taxon>Aeromonadales</taxon>
        <taxon>Aeromonadaceae</taxon>
        <taxon>Tolumonas</taxon>
    </lineage>
</organism>
<dbReference type="AlphaFoldDB" id="A0A841G6Q1"/>
<dbReference type="SUPFAM" id="SSF140478">
    <property type="entry name" value="LemA-like"/>
    <property type="match status" value="1"/>
</dbReference>
<dbReference type="Gene3D" id="1.20.1440.20">
    <property type="entry name" value="LemA-like domain"/>
    <property type="match status" value="1"/>
</dbReference>
<comment type="similarity">
    <text evidence="2">Belongs to the LemA family.</text>
</comment>
<evidence type="ECO:0000313" key="7">
    <source>
        <dbReference type="Proteomes" id="UP000585721"/>
    </source>
</evidence>
<evidence type="ECO:0000256" key="1">
    <source>
        <dbReference type="ARBA" id="ARBA00004167"/>
    </source>
</evidence>
<dbReference type="Pfam" id="PF04011">
    <property type="entry name" value="LemA"/>
    <property type="match status" value="1"/>
</dbReference>
<dbReference type="InterPro" id="IPR023353">
    <property type="entry name" value="LemA-like_dom_sf"/>
</dbReference>
<keyword evidence="5" id="KW-0472">Membrane</keyword>
<dbReference type="EMBL" id="JACHGR010000001">
    <property type="protein sequence ID" value="MBB6054588.1"/>
    <property type="molecule type" value="Genomic_DNA"/>
</dbReference>
<keyword evidence="7" id="KW-1185">Reference proteome</keyword>
<evidence type="ECO:0000256" key="3">
    <source>
        <dbReference type="ARBA" id="ARBA00022692"/>
    </source>
</evidence>
<dbReference type="RefSeq" id="WP_188025379.1">
    <property type="nucleotide sequence ID" value="NZ_JACHGR010000001.1"/>
</dbReference>
<protein>
    <submittedName>
        <fullName evidence="6">LemA protein</fullName>
    </submittedName>
</protein>
<gene>
    <name evidence="6" type="ORF">HNR75_000453</name>
</gene>
<reference evidence="6 7" key="1">
    <citation type="submission" date="2020-08" db="EMBL/GenBank/DDBJ databases">
        <title>Genomic Encyclopedia of Type Strains, Phase IV (KMG-IV): sequencing the most valuable type-strain genomes for metagenomic binning, comparative biology and taxonomic classification.</title>
        <authorList>
            <person name="Goeker M."/>
        </authorList>
    </citation>
    <scope>NUCLEOTIDE SEQUENCE [LARGE SCALE GENOMIC DNA]</scope>
    <source>
        <strain evidence="6 7">DSM 22975</strain>
    </source>
</reference>
<dbReference type="GO" id="GO:0016020">
    <property type="term" value="C:membrane"/>
    <property type="evidence" value="ECO:0007669"/>
    <property type="project" value="UniProtKB-SubCell"/>
</dbReference>
<dbReference type="PANTHER" id="PTHR34478">
    <property type="entry name" value="PROTEIN LEMA"/>
    <property type="match status" value="1"/>
</dbReference>